<comment type="caution">
    <text evidence="7">The sequence shown here is derived from an EMBL/GenBank/DDBJ whole genome shotgun (WGS) entry which is preliminary data.</text>
</comment>
<name>A0ABU2ZQ77_9ALTE</name>
<comment type="subcellular location">
    <subcellularLocation>
        <location evidence="1">Cell membrane</location>
        <topology evidence="1">Multi-pass membrane protein</topology>
    </subcellularLocation>
</comment>
<keyword evidence="2" id="KW-1003">Cell membrane</keyword>
<evidence type="ECO:0000313" key="8">
    <source>
        <dbReference type="Proteomes" id="UP001253545"/>
    </source>
</evidence>
<evidence type="ECO:0000256" key="4">
    <source>
        <dbReference type="ARBA" id="ARBA00022989"/>
    </source>
</evidence>
<feature type="transmembrane region" description="Helical" evidence="6">
    <location>
        <begin position="186"/>
        <end position="203"/>
    </location>
</feature>
<keyword evidence="5 6" id="KW-0472">Membrane</keyword>
<accession>A0ABU2ZQ77</accession>
<gene>
    <name evidence="7" type="ORF">RM552_08005</name>
</gene>
<evidence type="ECO:0000256" key="6">
    <source>
        <dbReference type="SAM" id="Phobius"/>
    </source>
</evidence>
<reference evidence="7 8" key="1">
    <citation type="submission" date="2023-09" db="EMBL/GenBank/DDBJ databases">
        <authorList>
            <person name="Rey-Velasco X."/>
        </authorList>
    </citation>
    <scope>NUCLEOTIDE SEQUENCE [LARGE SCALE GENOMIC DNA]</scope>
    <source>
        <strain evidence="7 8">P117</strain>
    </source>
</reference>
<evidence type="ECO:0000256" key="3">
    <source>
        <dbReference type="ARBA" id="ARBA00022692"/>
    </source>
</evidence>
<evidence type="ECO:0000256" key="2">
    <source>
        <dbReference type="ARBA" id="ARBA00022475"/>
    </source>
</evidence>
<dbReference type="PANTHER" id="PTHR30086">
    <property type="entry name" value="ARGININE EXPORTER PROTEIN ARGO"/>
    <property type="match status" value="1"/>
</dbReference>
<dbReference type="EMBL" id="JAVRHX010000002">
    <property type="protein sequence ID" value="MDT0594779.1"/>
    <property type="molecule type" value="Genomic_DNA"/>
</dbReference>
<keyword evidence="4 6" id="KW-1133">Transmembrane helix</keyword>
<dbReference type="PIRSF" id="PIRSF006324">
    <property type="entry name" value="LeuE"/>
    <property type="match status" value="1"/>
</dbReference>
<proteinExistence type="predicted"/>
<dbReference type="PANTHER" id="PTHR30086:SF5">
    <property type="entry name" value="HOMOGENTISATE EXPORT PROTEIN"/>
    <property type="match status" value="1"/>
</dbReference>
<keyword evidence="8" id="KW-1185">Reference proteome</keyword>
<organism evidence="7 8">
    <name type="scientific">Glaciecola petra</name>
    <dbReference type="NCBI Taxonomy" id="3075602"/>
    <lineage>
        <taxon>Bacteria</taxon>
        <taxon>Pseudomonadati</taxon>
        <taxon>Pseudomonadota</taxon>
        <taxon>Gammaproteobacteria</taxon>
        <taxon>Alteromonadales</taxon>
        <taxon>Alteromonadaceae</taxon>
        <taxon>Glaciecola</taxon>
    </lineage>
</organism>
<feature type="transmembrane region" description="Helical" evidence="6">
    <location>
        <begin position="75"/>
        <end position="93"/>
    </location>
</feature>
<evidence type="ECO:0000256" key="1">
    <source>
        <dbReference type="ARBA" id="ARBA00004651"/>
    </source>
</evidence>
<dbReference type="RefSeq" id="WP_311368303.1">
    <property type="nucleotide sequence ID" value="NZ_JAVRHX010000002.1"/>
</dbReference>
<sequence length="204" mass="22386">MPDISVLIIFIPTFFIISISPGLCMSLAMSLGMTIGVKRTIWMMLGEVVGVSVVAVCAIYGVATLVLNYPLAFNIFKWLAGLYLFYLGVKLWFTPISLQTNNQQHTYTNIQLVIKGFATAVSNPKGWAFMTSILPPFLDTQKPIFMQLTVLLTIIICSEFICMLIYATGGKGLSNLLNNNNQAQWINRIGGGLLALVGIWLAIG</sequence>
<evidence type="ECO:0000313" key="7">
    <source>
        <dbReference type="EMBL" id="MDT0594779.1"/>
    </source>
</evidence>
<feature type="transmembrane region" description="Helical" evidence="6">
    <location>
        <begin position="144"/>
        <end position="166"/>
    </location>
</feature>
<protein>
    <submittedName>
        <fullName evidence="7">LysE family translocator</fullName>
    </submittedName>
</protein>
<keyword evidence="3 6" id="KW-0812">Transmembrane</keyword>
<dbReference type="Pfam" id="PF01810">
    <property type="entry name" value="LysE"/>
    <property type="match status" value="1"/>
</dbReference>
<dbReference type="InterPro" id="IPR001123">
    <property type="entry name" value="LeuE-type"/>
</dbReference>
<feature type="transmembrane region" description="Helical" evidence="6">
    <location>
        <begin position="41"/>
        <end position="63"/>
    </location>
</feature>
<feature type="transmembrane region" description="Helical" evidence="6">
    <location>
        <begin position="6"/>
        <end position="29"/>
    </location>
</feature>
<dbReference type="Proteomes" id="UP001253545">
    <property type="component" value="Unassembled WGS sequence"/>
</dbReference>
<evidence type="ECO:0000256" key="5">
    <source>
        <dbReference type="ARBA" id="ARBA00023136"/>
    </source>
</evidence>